<evidence type="ECO:0000313" key="2">
    <source>
        <dbReference type="EMBL" id="XDQ33262.1"/>
    </source>
</evidence>
<dbReference type="EMBL" id="CP163439">
    <property type="protein sequence ID" value="XDQ33262.1"/>
    <property type="molecule type" value="Genomic_DNA"/>
</dbReference>
<protein>
    <recommendedName>
        <fullName evidence="3">S-DNA-T family DNA segregation ATPase FtsK/SpoIIIE</fullName>
    </recommendedName>
</protein>
<accession>A0AB39PT99</accession>
<gene>
    <name evidence="2" type="ORF">AB5J49_08015</name>
</gene>
<proteinExistence type="predicted"/>
<reference evidence="2" key="1">
    <citation type="submission" date="2024-07" db="EMBL/GenBank/DDBJ databases">
        <authorList>
            <person name="Yu S.T."/>
        </authorList>
    </citation>
    <scope>NUCLEOTIDE SEQUENCE</scope>
    <source>
        <strain evidence="2">R28</strain>
    </source>
</reference>
<dbReference type="AlphaFoldDB" id="A0AB39PT99"/>
<evidence type="ECO:0000256" key="1">
    <source>
        <dbReference type="SAM" id="MobiDB-lite"/>
    </source>
</evidence>
<dbReference type="SUPFAM" id="SSF52540">
    <property type="entry name" value="P-loop containing nucleoside triphosphate hydrolases"/>
    <property type="match status" value="1"/>
</dbReference>
<feature type="region of interest" description="Disordered" evidence="1">
    <location>
        <begin position="164"/>
        <end position="183"/>
    </location>
</feature>
<dbReference type="InterPro" id="IPR027417">
    <property type="entry name" value="P-loop_NTPase"/>
</dbReference>
<organism evidence="2">
    <name type="scientific">Streptomyces sp. R28</name>
    <dbReference type="NCBI Taxonomy" id="3238628"/>
    <lineage>
        <taxon>Bacteria</taxon>
        <taxon>Bacillati</taxon>
        <taxon>Actinomycetota</taxon>
        <taxon>Actinomycetes</taxon>
        <taxon>Kitasatosporales</taxon>
        <taxon>Streptomycetaceae</taxon>
        <taxon>Streptomyces</taxon>
    </lineage>
</organism>
<evidence type="ECO:0008006" key="3">
    <source>
        <dbReference type="Google" id="ProtNLM"/>
    </source>
</evidence>
<sequence length="689" mass="75060">MATPLSDERPPLMLVKDTPGPTAFKAPIETDRPTWIESARTIADRTNRVANLTLLPHTLRGYRQLGRRWLDRYHNHYPQLIASADRAVRDAAGDVNQEAHLKRLADGYRADYKQHRKAFATKSAGVAGAVAGGVSFGAVTGSLWIDLIAGLSAWGLGAFHGRDRSGGAEPDPIGDTTASVPRGETEIRGEADLVSALVKASIINDAQRDETRLVGIIRPAGPGWTATIELPGGMKASTAISRAEELASALRVKKSQIEMHADASEEGHEGRFVLWVANEANPYGSKPVPSPLLTADRLDFWQYGVPLGTDARGARHVLELVWCSILLGGLPDYGKSFLARLVTAPAALDPHMTVHVATGKAGPDWVGTKQFAHSYVAGNTPEKILAFLDLLNGLIADMQKIGQRLEELSEEHPERCPEGKLTPELAKEWKRGLTLLVVDELQELLDAAAMMKIKPDDDPDSKDRGRSGKDVLVETMARFVRVSRYVGGMGLFITQRPDATSVPTLLREVCRKRACFRVKGASSSRMVLGDDAVAAGAAPHMLLDSQKGVVVLDQGGEEGHVTLKTDFMTIPEFREICLRGRQLRIDTGTLTGFAAEYGKADQAAAAHKMLLSDCLMVMDHDGVDRIRTQRLVELLQLHHGLRYRDLTPANLQTQLREANAGTTRKLGPLDGMANPNGYTREQLTEALRK</sequence>
<dbReference type="RefSeq" id="WP_369167803.1">
    <property type="nucleotide sequence ID" value="NZ_CP163439.1"/>
</dbReference>
<dbReference type="Gene3D" id="3.40.50.300">
    <property type="entry name" value="P-loop containing nucleotide triphosphate hydrolases"/>
    <property type="match status" value="1"/>
</dbReference>
<name>A0AB39PT99_9ACTN</name>